<evidence type="ECO:0000259" key="1">
    <source>
        <dbReference type="Pfam" id="PF12697"/>
    </source>
</evidence>
<dbReference type="PANTHER" id="PTHR46438:SF11">
    <property type="entry name" value="LIPASE-RELATED"/>
    <property type="match status" value="1"/>
</dbReference>
<name>A0A318P5N8_SERPL</name>
<organism evidence="2 3">
    <name type="scientific">Serratia plymuthica</name>
    <dbReference type="NCBI Taxonomy" id="82996"/>
    <lineage>
        <taxon>Bacteria</taxon>
        <taxon>Pseudomonadati</taxon>
        <taxon>Pseudomonadota</taxon>
        <taxon>Gammaproteobacteria</taxon>
        <taxon>Enterobacterales</taxon>
        <taxon>Yersiniaceae</taxon>
        <taxon>Serratia</taxon>
    </lineage>
</organism>
<dbReference type="InterPro" id="IPR029058">
    <property type="entry name" value="AB_hydrolase_fold"/>
</dbReference>
<evidence type="ECO:0000313" key="3">
    <source>
        <dbReference type="Proteomes" id="UP000248196"/>
    </source>
</evidence>
<dbReference type="SUPFAM" id="SSF53474">
    <property type="entry name" value="alpha/beta-Hydrolases"/>
    <property type="match status" value="1"/>
</dbReference>
<keyword evidence="2" id="KW-0378">Hydrolase</keyword>
<dbReference type="Pfam" id="PF12697">
    <property type="entry name" value="Abhydrolase_6"/>
    <property type="match status" value="1"/>
</dbReference>
<protein>
    <submittedName>
        <fullName evidence="2">Alpha/beta hydrolase</fullName>
    </submittedName>
</protein>
<dbReference type="RefSeq" id="WP_020453789.1">
    <property type="nucleotide sequence ID" value="NZ_JBJVNY010000002.1"/>
</dbReference>
<dbReference type="OrthoDB" id="9779853at2"/>
<sequence>MLYTKTGSGHPIIFLPGLFAGGWIWNSVIESMVDHGYSPIVFNESIPVTFGSGYKKAKDSLDQVIASCNEAPYLVGNSLGALIALHYASLAPSQVKGLFMSGAPGQIEADAGVSLSELRTGDTKYARSLMSNVYFDKSKVPQRGIDEISHLFSDEQIHKNIVRWLSFSRKYDVPYTLNKMATPTHFIWGEHDMITPMEPWVTLSQQLKNVSMTVIKNCGHSPMLEAPQKFIAELLSLLNTEVTSQG</sequence>
<dbReference type="Proteomes" id="UP000248196">
    <property type="component" value="Unassembled WGS sequence"/>
</dbReference>
<evidence type="ECO:0000313" key="2">
    <source>
        <dbReference type="EMBL" id="PYD39066.1"/>
    </source>
</evidence>
<dbReference type="EMBL" id="PESE01000002">
    <property type="protein sequence ID" value="PYD39066.1"/>
    <property type="molecule type" value="Genomic_DNA"/>
</dbReference>
<dbReference type="GO" id="GO:0016787">
    <property type="term" value="F:hydrolase activity"/>
    <property type="evidence" value="ECO:0007669"/>
    <property type="project" value="UniProtKB-KW"/>
</dbReference>
<accession>A0A318P5N8</accession>
<gene>
    <name evidence="2" type="ORF">CT690_08505</name>
</gene>
<dbReference type="AlphaFoldDB" id="A0A318P5N8"/>
<dbReference type="Gene3D" id="3.40.50.1820">
    <property type="entry name" value="alpha/beta hydrolase"/>
    <property type="match status" value="1"/>
</dbReference>
<dbReference type="InterPro" id="IPR000073">
    <property type="entry name" value="AB_hydrolase_1"/>
</dbReference>
<feature type="domain" description="AB hydrolase-1" evidence="1">
    <location>
        <begin position="12"/>
        <end position="232"/>
    </location>
</feature>
<proteinExistence type="predicted"/>
<dbReference type="PANTHER" id="PTHR46438">
    <property type="entry name" value="ALPHA/BETA-HYDROLASES SUPERFAMILY PROTEIN"/>
    <property type="match status" value="1"/>
</dbReference>
<comment type="caution">
    <text evidence="2">The sequence shown here is derived from an EMBL/GenBank/DDBJ whole genome shotgun (WGS) entry which is preliminary data.</text>
</comment>
<reference evidence="2 3" key="1">
    <citation type="submission" date="2017-11" db="EMBL/GenBank/DDBJ databases">
        <title>Genome sequence of the oocydin A producing rhizobacterium Serratia plymuthica 4Rx5.</title>
        <authorList>
            <person name="Matilla M.A."/>
            <person name="Udaondo Z."/>
            <person name="Salmond G.P.C."/>
        </authorList>
    </citation>
    <scope>NUCLEOTIDE SEQUENCE [LARGE SCALE GENOMIC DNA]</scope>
    <source>
        <strain evidence="2 3">4Rx5</strain>
    </source>
</reference>